<dbReference type="Proteomes" id="UP001596114">
    <property type="component" value="Unassembled WGS sequence"/>
</dbReference>
<organism evidence="1 2">
    <name type="scientific">Rhodanobacter ginsengisoli</name>
    <dbReference type="NCBI Taxonomy" id="418646"/>
    <lineage>
        <taxon>Bacteria</taxon>
        <taxon>Pseudomonadati</taxon>
        <taxon>Pseudomonadota</taxon>
        <taxon>Gammaproteobacteria</taxon>
        <taxon>Lysobacterales</taxon>
        <taxon>Rhodanobacteraceae</taxon>
        <taxon>Rhodanobacter</taxon>
    </lineage>
</organism>
<proteinExistence type="predicted"/>
<keyword evidence="2" id="KW-1185">Reference proteome</keyword>
<dbReference type="EMBL" id="JBHSNF010000001">
    <property type="protein sequence ID" value="MFC5525530.1"/>
    <property type="molecule type" value="Genomic_DNA"/>
</dbReference>
<evidence type="ECO:0008006" key="3">
    <source>
        <dbReference type="Google" id="ProtNLM"/>
    </source>
</evidence>
<gene>
    <name evidence="1" type="ORF">ACFPPA_07220</name>
</gene>
<accession>A0ABW0QLJ3</accession>
<protein>
    <recommendedName>
        <fullName evidence="3">STAS/SEC14 domain-containing protein</fullName>
    </recommendedName>
</protein>
<sequence length="136" mass="15527">MTVSILTDSLPGVFQAVFYGDVTIEERALTLQHSLQWLSRNNPQRILLDFTEARVVPASPEATIQHARNLAFEYNVMCGARIAYVSRLGPQEVESVEMLAAVRGYFYQRFTDRAFALDWLVRESEWKFQPGPFPVA</sequence>
<reference evidence="2" key="1">
    <citation type="journal article" date="2019" name="Int. J. Syst. Evol. Microbiol.">
        <title>The Global Catalogue of Microorganisms (GCM) 10K type strain sequencing project: providing services to taxonomists for standard genome sequencing and annotation.</title>
        <authorList>
            <consortium name="The Broad Institute Genomics Platform"/>
            <consortium name="The Broad Institute Genome Sequencing Center for Infectious Disease"/>
            <person name="Wu L."/>
            <person name="Ma J."/>
        </authorList>
    </citation>
    <scope>NUCLEOTIDE SEQUENCE [LARGE SCALE GENOMIC DNA]</scope>
    <source>
        <strain evidence="2">CGMCC 1.16619</strain>
    </source>
</reference>
<evidence type="ECO:0000313" key="2">
    <source>
        <dbReference type="Proteomes" id="UP001596114"/>
    </source>
</evidence>
<name>A0ABW0QLJ3_9GAMM</name>
<comment type="caution">
    <text evidence="1">The sequence shown here is derived from an EMBL/GenBank/DDBJ whole genome shotgun (WGS) entry which is preliminary data.</text>
</comment>
<evidence type="ECO:0000313" key="1">
    <source>
        <dbReference type="EMBL" id="MFC5525530.1"/>
    </source>
</evidence>
<dbReference type="RefSeq" id="WP_377318698.1">
    <property type="nucleotide sequence ID" value="NZ_JBHSNF010000001.1"/>
</dbReference>